<dbReference type="SUPFAM" id="SSF49344">
    <property type="entry name" value="CBD9-like"/>
    <property type="match status" value="1"/>
</dbReference>
<dbReference type="GO" id="GO:0030246">
    <property type="term" value="F:carbohydrate binding"/>
    <property type="evidence" value="ECO:0007669"/>
    <property type="project" value="InterPro"/>
</dbReference>
<evidence type="ECO:0000313" key="2">
    <source>
        <dbReference type="EMBL" id="HIT47775.1"/>
    </source>
</evidence>
<accession>A0A9D1GP76</accession>
<sequence length="195" mass="22498">MLVTKEPLIQTMACVNWPDTYPDRPEVEFDVRCTGEELLLAFRVREEFTRAVCAADRENIWEDSCVEFFFAPAADGLYYNFECSCIGKLLLCCGRGRENRVSLPEEAYSAVRRRGSLGDRPFGIRQIPEWELELAIPARALVFHDLRSFSGMHARGNFYKCGNMLPRRHYLSWAPVGTPAPDFHRPEFFDSIDFE</sequence>
<dbReference type="EMBL" id="DVLC01000141">
    <property type="protein sequence ID" value="HIT47775.1"/>
    <property type="molecule type" value="Genomic_DNA"/>
</dbReference>
<dbReference type="Proteomes" id="UP000886881">
    <property type="component" value="Unassembled WGS sequence"/>
</dbReference>
<evidence type="ECO:0000259" key="1">
    <source>
        <dbReference type="Pfam" id="PF16011"/>
    </source>
</evidence>
<feature type="domain" description="Carbohydrate-binding" evidence="1">
    <location>
        <begin position="9"/>
        <end position="194"/>
    </location>
</feature>
<dbReference type="GO" id="GO:0016052">
    <property type="term" value="P:carbohydrate catabolic process"/>
    <property type="evidence" value="ECO:0007669"/>
    <property type="project" value="InterPro"/>
</dbReference>
<dbReference type="GO" id="GO:0004553">
    <property type="term" value="F:hydrolase activity, hydrolyzing O-glycosyl compounds"/>
    <property type="evidence" value="ECO:0007669"/>
    <property type="project" value="InterPro"/>
</dbReference>
<dbReference type="Pfam" id="PF16011">
    <property type="entry name" value="CBM9_2"/>
    <property type="match status" value="1"/>
</dbReference>
<dbReference type="AlphaFoldDB" id="A0A9D1GP76"/>
<dbReference type="InterPro" id="IPR010502">
    <property type="entry name" value="Carb-bd_dom_fam9"/>
</dbReference>
<gene>
    <name evidence="2" type="ORF">IAC35_07980</name>
</gene>
<proteinExistence type="predicted"/>
<dbReference type="Gene3D" id="2.60.40.1190">
    <property type="match status" value="1"/>
</dbReference>
<organism evidence="2 3">
    <name type="scientific">Candidatus Cryptobacteroides merdipullorum</name>
    <dbReference type="NCBI Taxonomy" id="2840771"/>
    <lineage>
        <taxon>Bacteria</taxon>
        <taxon>Pseudomonadati</taxon>
        <taxon>Bacteroidota</taxon>
        <taxon>Bacteroidia</taxon>
        <taxon>Bacteroidales</taxon>
        <taxon>Candidatus Cryptobacteroides</taxon>
    </lineage>
</organism>
<name>A0A9D1GP76_9BACT</name>
<reference evidence="2" key="1">
    <citation type="submission" date="2020-10" db="EMBL/GenBank/DDBJ databases">
        <authorList>
            <person name="Gilroy R."/>
        </authorList>
    </citation>
    <scope>NUCLEOTIDE SEQUENCE</scope>
    <source>
        <strain evidence="2">ChiHecec2B26-709</strain>
    </source>
</reference>
<dbReference type="CDD" id="cd09620">
    <property type="entry name" value="CBM9_like_3"/>
    <property type="match status" value="1"/>
</dbReference>
<protein>
    <recommendedName>
        <fullName evidence="1">Carbohydrate-binding domain-containing protein</fullName>
    </recommendedName>
</protein>
<evidence type="ECO:0000313" key="3">
    <source>
        <dbReference type="Proteomes" id="UP000886881"/>
    </source>
</evidence>
<comment type="caution">
    <text evidence="2">The sequence shown here is derived from an EMBL/GenBank/DDBJ whole genome shotgun (WGS) entry which is preliminary data.</text>
</comment>
<reference evidence="2" key="2">
    <citation type="journal article" date="2021" name="PeerJ">
        <title>Extensive microbial diversity within the chicken gut microbiome revealed by metagenomics and culture.</title>
        <authorList>
            <person name="Gilroy R."/>
            <person name="Ravi A."/>
            <person name="Getino M."/>
            <person name="Pursley I."/>
            <person name="Horton D.L."/>
            <person name="Alikhan N.F."/>
            <person name="Baker D."/>
            <person name="Gharbi K."/>
            <person name="Hall N."/>
            <person name="Watson M."/>
            <person name="Adriaenssens E.M."/>
            <person name="Foster-Nyarko E."/>
            <person name="Jarju S."/>
            <person name="Secka A."/>
            <person name="Antonio M."/>
            <person name="Oren A."/>
            <person name="Chaudhuri R.R."/>
            <person name="La Ragione R."/>
            <person name="Hildebrand F."/>
            <person name="Pallen M.J."/>
        </authorList>
    </citation>
    <scope>NUCLEOTIDE SEQUENCE</scope>
    <source>
        <strain evidence="2">ChiHecec2B26-709</strain>
    </source>
</reference>